<evidence type="ECO:0000313" key="3">
    <source>
        <dbReference type="Proteomes" id="UP000066480"/>
    </source>
</evidence>
<keyword evidence="1" id="KW-0732">Signal</keyword>
<evidence type="ECO:0000313" key="2">
    <source>
        <dbReference type="EMBL" id="AKU15341.1"/>
    </source>
</evidence>
<dbReference type="RefSeq" id="WP_052590216.1">
    <property type="nucleotide sequence ID" value="NZ_CP011112.1"/>
</dbReference>
<dbReference type="Proteomes" id="UP000066480">
    <property type="component" value="Chromosome"/>
</dbReference>
<proteinExistence type="predicted"/>
<feature type="signal peptide" evidence="1">
    <location>
        <begin position="1"/>
        <end position="26"/>
    </location>
</feature>
<gene>
    <name evidence="2" type="ORF">VV02_04795</name>
</gene>
<dbReference type="KEGG" id="lmoi:VV02_04795"/>
<accession>A0A0K1JF60</accession>
<dbReference type="EMBL" id="CP011112">
    <property type="protein sequence ID" value="AKU15341.1"/>
    <property type="molecule type" value="Genomic_DNA"/>
</dbReference>
<sequence length="220" mass="22432">MTESRSFRLVASAVAGTVLFATAGMAAASANSIDDRMPTTPVALAPLKVLFDGLTPQTVNKYDQYVTTDKNGMFGTSIPDAVALLDGPGTAAVRSAVNQANALLRAQQGKQTGEALPGNPLSYETEHGGISVDWTGVTVWLDGDATAALDSLLALGATAQQVLDFLSSNGIALPPGAGPVAGAVAAAVLALKDRLEECKGTDGFTLKVTVTGQVTCTPRN</sequence>
<dbReference type="AlphaFoldDB" id="A0A0K1JF60"/>
<keyword evidence="3" id="KW-1185">Reference proteome</keyword>
<reference evidence="2 3" key="1">
    <citation type="submission" date="2015-03" db="EMBL/GenBank/DDBJ databases">
        <title>Luteipulveratus halotolerans sp. nov., a novel actinobacterium (Dermacoccaceae) from Sarawak, Malaysia.</title>
        <authorList>
            <person name="Juboi H."/>
            <person name="Basik A."/>
            <person name="Shamsul S.S."/>
            <person name="Arnold P."/>
            <person name="Schmitt E.K."/>
            <person name="Sanglier J.-J."/>
            <person name="Yeo T."/>
        </authorList>
    </citation>
    <scope>NUCLEOTIDE SEQUENCE [LARGE SCALE GENOMIC DNA]</scope>
    <source>
        <strain evidence="2 3">MN07-A0370</strain>
    </source>
</reference>
<name>A0A0K1JF60_9MICO</name>
<feature type="chain" id="PRO_5039398671" evidence="1">
    <location>
        <begin position="27"/>
        <end position="220"/>
    </location>
</feature>
<organism evidence="2 3">
    <name type="scientific">Luteipulveratus mongoliensis</name>
    <dbReference type="NCBI Taxonomy" id="571913"/>
    <lineage>
        <taxon>Bacteria</taxon>
        <taxon>Bacillati</taxon>
        <taxon>Actinomycetota</taxon>
        <taxon>Actinomycetes</taxon>
        <taxon>Micrococcales</taxon>
        <taxon>Dermacoccaceae</taxon>
        <taxon>Luteipulveratus</taxon>
    </lineage>
</organism>
<evidence type="ECO:0000256" key="1">
    <source>
        <dbReference type="SAM" id="SignalP"/>
    </source>
</evidence>
<protein>
    <submittedName>
        <fullName evidence="2">Uncharacterized protein</fullName>
    </submittedName>
</protein>